<dbReference type="KEGG" id="more:E1B28_003663"/>
<name>A0A9P7UX13_9AGAR</name>
<keyword evidence="2" id="KW-1185">Reference proteome</keyword>
<dbReference type="RefSeq" id="XP_043012681.1">
    <property type="nucleotide sequence ID" value="XM_043148089.1"/>
</dbReference>
<evidence type="ECO:0000313" key="2">
    <source>
        <dbReference type="Proteomes" id="UP001049176"/>
    </source>
</evidence>
<evidence type="ECO:0000313" key="1">
    <source>
        <dbReference type="EMBL" id="KAG7096211.1"/>
    </source>
</evidence>
<dbReference type="Proteomes" id="UP001049176">
    <property type="component" value="Chromosome 2"/>
</dbReference>
<protein>
    <submittedName>
        <fullName evidence="1">Uncharacterized protein</fullName>
    </submittedName>
</protein>
<comment type="caution">
    <text evidence="1">The sequence shown here is derived from an EMBL/GenBank/DDBJ whole genome shotgun (WGS) entry which is preliminary data.</text>
</comment>
<organism evidence="1 2">
    <name type="scientific">Marasmius oreades</name>
    <name type="common">fairy-ring Marasmius</name>
    <dbReference type="NCBI Taxonomy" id="181124"/>
    <lineage>
        <taxon>Eukaryota</taxon>
        <taxon>Fungi</taxon>
        <taxon>Dikarya</taxon>
        <taxon>Basidiomycota</taxon>
        <taxon>Agaricomycotina</taxon>
        <taxon>Agaricomycetes</taxon>
        <taxon>Agaricomycetidae</taxon>
        <taxon>Agaricales</taxon>
        <taxon>Marasmiineae</taxon>
        <taxon>Marasmiaceae</taxon>
        <taxon>Marasmius</taxon>
    </lineage>
</organism>
<sequence>MSDLKGQRHFAEILYFFLVDKGNLRYTCTVTRMYLLLDNDILEKSYNTLEVCSFLGDEETRIVDAKSIESVVGMIPFRQQGATEWNGTSYFVLEKLSSAELSVVVNGEELDELAKNENEN</sequence>
<dbReference type="GeneID" id="66072739"/>
<accession>A0A9P7UX13</accession>
<reference evidence="1" key="1">
    <citation type="journal article" date="2021" name="Genome Biol. Evol.">
        <title>The assembled and annotated genome of the fairy-ring fungus Marasmius oreades.</title>
        <authorList>
            <person name="Hiltunen M."/>
            <person name="Ament-Velasquez S.L."/>
            <person name="Johannesson H."/>
        </authorList>
    </citation>
    <scope>NUCLEOTIDE SEQUENCE</scope>
    <source>
        <strain evidence="1">03SP1</strain>
    </source>
</reference>
<gene>
    <name evidence="1" type="ORF">E1B28_003663</name>
</gene>
<dbReference type="OrthoDB" id="2669721at2759"/>
<dbReference type="AlphaFoldDB" id="A0A9P7UX13"/>
<dbReference type="EMBL" id="CM032182">
    <property type="protein sequence ID" value="KAG7096211.1"/>
    <property type="molecule type" value="Genomic_DNA"/>
</dbReference>
<proteinExistence type="predicted"/>